<proteinExistence type="predicted"/>
<accession>A0A4C1T3V7</accession>
<dbReference type="OrthoDB" id="6365676at2759"/>
<evidence type="ECO:0000313" key="2">
    <source>
        <dbReference type="Proteomes" id="UP000299102"/>
    </source>
</evidence>
<organism evidence="1 2">
    <name type="scientific">Eumeta variegata</name>
    <name type="common">Bagworm moth</name>
    <name type="synonym">Eumeta japonica</name>
    <dbReference type="NCBI Taxonomy" id="151549"/>
    <lineage>
        <taxon>Eukaryota</taxon>
        <taxon>Metazoa</taxon>
        <taxon>Ecdysozoa</taxon>
        <taxon>Arthropoda</taxon>
        <taxon>Hexapoda</taxon>
        <taxon>Insecta</taxon>
        <taxon>Pterygota</taxon>
        <taxon>Neoptera</taxon>
        <taxon>Endopterygota</taxon>
        <taxon>Lepidoptera</taxon>
        <taxon>Glossata</taxon>
        <taxon>Ditrysia</taxon>
        <taxon>Tineoidea</taxon>
        <taxon>Psychidae</taxon>
        <taxon>Oiketicinae</taxon>
        <taxon>Eumeta</taxon>
    </lineage>
</organism>
<dbReference type="AlphaFoldDB" id="A0A4C1T3V7"/>
<dbReference type="STRING" id="151549.A0A4C1T3V7"/>
<comment type="caution">
    <text evidence="1">The sequence shown here is derived from an EMBL/GenBank/DDBJ whole genome shotgun (WGS) entry which is preliminary data.</text>
</comment>
<keyword evidence="2" id="KW-1185">Reference proteome</keyword>
<dbReference type="Proteomes" id="UP000299102">
    <property type="component" value="Unassembled WGS sequence"/>
</dbReference>
<evidence type="ECO:0000313" key="1">
    <source>
        <dbReference type="EMBL" id="GBP07951.1"/>
    </source>
</evidence>
<sequence>MDKHCKTYKYVKQILLPQPALQQTTVAVQVPIQTGVGGQTIYQTVHVPIQQLASTAGGIPTANLLPAAQPMQMPQIIPQFTQIAQIVCTQWQIQQVQLAPLNALTSYQQLPTNANIIHIQNAAQQQQVQATVQQQQQQQQQQVTTASCCRGSATSTQQQQQQQQLQQLQQQQQIINAINAANESGAQIPTNQPITITNAQGQQVTVIPAQHLQQLQRPTQQQRLQHHSKMHKPLLI</sequence>
<reference evidence="1 2" key="1">
    <citation type="journal article" date="2019" name="Commun. Biol.">
        <title>The bagworm genome reveals a unique fibroin gene that provides high tensile strength.</title>
        <authorList>
            <person name="Kono N."/>
            <person name="Nakamura H."/>
            <person name="Ohtoshi R."/>
            <person name="Tomita M."/>
            <person name="Numata K."/>
            <person name="Arakawa K."/>
        </authorList>
    </citation>
    <scope>NUCLEOTIDE SEQUENCE [LARGE SCALE GENOMIC DNA]</scope>
</reference>
<dbReference type="EMBL" id="BGZK01011712">
    <property type="protein sequence ID" value="GBP07951.1"/>
    <property type="molecule type" value="Genomic_DNA"/>
</dbReference>
<name>A0A4C1T3V7_EUMVA</name>
<gene>
    <name evidence="1" type="ORF">EVAR_74110_1</name>
</gene>
<protein>
    <submittedName>
        <fullName evidence="1">Uncharacterized protein</fullName>
    </submittedName>
</protein>